<dbReference type="InterPro" id="IPR003790">
    <property type="entry name" value="GHL10"/>
</dbReference>
<evidence type="ECO:0000256" key="1">
    <source>
        <dbReference type="ARBA" id="ARBA00022729"/>
    </source>
</evidence>
<dbReference type="EMBL" id="CP003349">
    <property type="protein sequence ID" value="AFD07735.1"/>
    <property type="molecule type" value="Genomic_DNA"/>
</dbReference>
<dbReference type="OrthoDB" id="100605at2"/>
<name>H8KRU7_SOLCM</name>
<feature type="chain" id="PRO_5003614420" description="Glycosyl hydrolase-like 10 domain-containing protein" evidence="2">
    <location>
        <begin position="23"/>
        <end position="367"/>
    </location>
</feature>
<dbReference type="AlphaFoldDB" id="H8KRU7"/>
<dbReference type="Gene3D" id="3.20.20.80">
    <property type="entry name" value="Glycosidases"/>
    <property type="match status" value="1"/>
</dbReference>
<dbReference type="SUPFAM" id="SSF51445">
    <property type="entry name" value="(Trans)glycosidases"/>
    <property type="match status" value="1"/>
</dbReference>
<reference evidence="4" key="1">
    <citation type="submission" date="2012-02" db="EMBL/GenBank/DDBJ databases">
        <title>The complete genome of Solitalea canadensis DSM 3403.</title>
        <authorList>
            <consortium name="US DOE Joint Genome Institute (JGI-PGF)"/>
            <person name="Lucas S."/>
            <person name="Copeland A."/>
            <person name="Lapidus A."/>
            <person name="Glavina del Rio T."/>
            <person name="Dalin E."/>
            <person name="Tice H."/>
            <person name="Bruce D."/>
            <person name="Goodwin L."/>
            <person name="Pitluck S."/>
            <person name="Peters L."/>
            <person name="Ovchinnikova G."/>
            <person name="Lu M."/>
            <person name="Kyrpides N."/>
            <person name="Mavromatis K."/>
            <person name="Ivanova N."/>
            <person name="Brettin T."/>
            <person name="Detter J.C."/>
            <person name="Han C."/>
            <person name="Larimer F."/>
            <person name="Land M."/>
            <person name="Hauser L."/>
            <person name="Markowitz V."/>
            <person name="Cheng J.-F."/>
            <person name="Hugenholtz P."/>
            <person name="Woyke T."/>
            <person name="Wu D."/>
            <person name="Spring S."/>
            <person name="Schroeder M."/>
            <person name="Kopitz M."/>
            <person name="Brambilla E."/>
            <person name="Klenk H.-P."/>
            <person name="Eisen J.A."/>
        </authorList>
    </citation>
    <scope>NUCLEOTIDE SEQUENCE</scope>
    <source>
        <strain evidence="4">DSM 3403</strain>
    </source>
</reference>
<evidence type="ECO:0000256" key="2">
    <source>
        <dbReference type="SAM" id="SignalP"/>
    </source>
</evidence>
<feature type="domain" description="Glycosyl hydrolase-like 10" evidence="3">
    <location>
        <begin position="29"/>
        <end position="300"/>
    </location>
</feature>
<feature type="signal peptide" evidence="2">
    <location>
        <begin position="1"/>
        <end position="22"/>
    </location>
</feature>
<evidence type="ECO:0000259" key="3">
    <source>
        <dbReference type="Pfam" id="PF02638"/>
    </source>
</evidence>
<gene>
    <name evidence="4" type="ordered locus">Solca_2701</name>
</gene>
<evidence type="ECO:0000313" key="4">
    <source>
        <dbReference type="EMBL" id="AFD07735.1"/>
    </source>
</evidence>
<dbReference type="InterPro" id="IPR017853">
    <property type="entry name" value="GH"/>
</dbReference>
<keyword evidence="5" id="KW-1185">Reference proteome</keyword>
<evidence type="ECO:0000313" key="5">
    <source>
        <dbReference type="Proteomes" id="UP000007590"/>
    </source>
</evidence>
<sequence>MKRLFVCLLLIVQGLATNAQNAQQQPEPIKGVWLTNVASEALNSRENIRSAVELCVQSGINNIYVVTWNRSRTLYPSKIMKKEFGIPIMEKFAGRDPLKEVIEEAHKKGIKVHAWFEFGFSSSYNEQGGMILKKHPEWAAIDPDGKLVNKNKFDWMNAFDPKVQNFMLSLILEVVKNYDVDGIQGDDRLPAVPSLAGYDKYTVSLYKKEHNGQEPPKDYKDAAWIDWRANLLNQFMKRLHDKVKSANPKVLVTMAPSIFPWSKEEYLQDWPTWVKNGWVDYIIPQVYRYNIKAYAETLESNISYMPEDKRWMFCPGILLQVDSHTPQGDFLQQMIDENRKLGFKGEVFFFFEGLKKHPDFFKTYKNK</sequence>
<dbReference type="InterPro" id="IPR052177">
    <property type="entry name" value="Divisome_Glycosyl_Hydrolase"/>
</dbReference>
<dbReference type="RefSeq" id="WP_014680962.1">
    <property type="nucleotide sequence ID" value="NC_017770.1"/>
</dbReference>
<dbReference type="PANTHER" id="PTHR43405">
    <property type="entry name" value="GLYCOSYL HYDROLASE DIGH"/>
    <property type="match status" value="1"/>
</dbReference>
<dbReference type="Proteomes" id="UP000007590">
    <property type="component" value="Chromosome"/>
</dbReference>
<organism evidence="4 5">
    <name type="scientific">Solitalea canadensis (strain ATCC 29591 / DSM 3403 / JCM 21819 / LMG 8368 / NBRC 15130 / NCIMB 12057 / USAM 9D)</name>
    <name type="common">Flexibacter canadensis</name>
    <dbReference type="NCBI Taxonomy" id="929556"/>
    <lineage>
        <taxon>Bacteria</taxon>
        <taxon>Pseudomonadati</taxon>
        <taxon>Bacteroidota</taxon>
        <taxon>Sphingobacteriia</taxon>
        <taxon>Sphingobacteriales</taxon>
        <taxon>Sphingobacteriaceae</taxon>
        <taxon>Solitalea</taxon>
    </lineage>
</organism>
<dbReference type="Pfam" id="PF02638">
    <property type="entry name" value="GHL10"/>
    <property type="match status" value="1"/>
</dbReference>
<proteinExistence type="predicted"/>
<accession>H8KRU7</accession>
<keyword evidence="1 2" id="KW-0732">Signal</keyword>
<protein>
    <recommendedName>
        <fullName evidence="3">Glycosyl hydrolase-like 10 domain-containing protein</fullName>
    </recommendedName>
</protein>
<dbReference type="PANTHER" id="PTHR43405:SF1">
    <property type="entry name" value="GLYCOSYL HYDROLASE DIGH"/>
    <property type="match status" value="1"/>
</dbReference>
<dbReference type="eggNOG" id="COG1649">
    <property type="taxonomic scope" value="Bacteria"/>
</dbReference>
<dbReference type="HOGENOM" id="CLU_029517_1_1_10"/>
<dbReference type="KEGG" id="scn:Solca_2701"/>
<dbReference type="STRING" id="929556.Solca_2701"/>